<reference evidence="2" key="2">
    <citation type="submission" date="2022-06" db="UniProtKB">
        <authorList>
            <consortium name="EnsemblMetazoa"/>
        </authorList>
    </citation>
    <scope>IDENTIFICATION</scope>
    <source>
        <strain evidence="2">DF5081</strain>
    </source>
</reference>
<dbReference type="PROSITE" id="PS50126">
    <property type="entry name" value="S1"/>
    <property type="match status" value="1"/>
</dbReference>
<sequence>MTSKPALKPPPPMLKKVRAMRDLAVGQRYSGVVRNKTDFGLFVDIGVERDGLVHISQFRKTGAEEPPTVGELLEVVVANLSNNKIALNLAG</sequence>
<dbReference type="SUPFAM" id="SSF50249">
    <property type="entry name" value="Nucleic acid-binding proteins"/>
    <property type="match status" value="1"/>
</dbReference>
<dbReference type="InterPro" id="IPR003029">
    <property type="entry name" value="S1_domain"/>
</dbReference>
<dbReference type="PANTHER" id="PTHR10724">
    <property type="entry name" value="30S RIBOSOMAL PROTEIN S1"/>
    <property type="match status" value="1"/>
</dbReference>
<dbReference type="GO" id="GO:0003729">
    <property type="term" value="F:mRNA binding"/>
    <property type="evidence" value="ECO:0007669"/>
    <property type="project" value="TreeGrafter"/>
</dbReference>
<keyword evidence="3" id="KW-1185">Reference proteome</keyword>
<name>A0A8R1IY70_CAEJA</name>
<dbReference type="AlphaFoldDB" id="A0A8R1IY70"/>
<organism evidence="2 3">
    <name type="scientific">Caenorhabditis japonica</name>
    <dbReference type="NCBI Taxonomy" id="281687"/>
    <lineage>
        <taxon>Eukaryota</taxon>
        <taxon>Metazoa</taxon>
        <taxon>Ecdysozoa</taxon>
        <taxon>Nematoda</taxon>
        <taxon>Chromadorea</taxon>
        <taxon>Rhabditida</taxon>
        <taxon>Rhabditina</taxon>
        <taxon>Rhabditomorpha</taxon>
        <taxon>Rhabditoidea</taxon>
        <taxon>Rhabditidae</taxon>
        <taxon>Peloderinae</taxon>
        <taxon>Caenorhabditis</taxon>
    </lineage>
</organism>
<dbReference type="Pfam" id="PF00575">
    <property type="entry name" value="S1"/>
    <property type="match status" value="1"/>
</dbReference>
<reference evidence="3" key="1">
    <citation type="submission" date="2010-08" db="EMBL/GenBank/DDBJ databases">
        <authorList>
            <consortium name="Caenorhabditis japonica Sequencing Consortium"/>
            <person name="Wilson R.K."/>
        </authorList>
    </citation>
    <scope>NUCLEOTIDE SEQUENCE [LARGE SCALE GENOMIC DNA]</scope>
    <source>
        <strain evidence="3">DF5081</strain>
    </source>
</reference>
<dbReference type="GO" id="GO:0006412">
    <property type="term" value="P:translation"/>
    <property type="evidence" value="ECO:0007669"/>
    <property type="project" value="TreeGrafter"/>
</dbReference>
<dbReference type="Proteomes" id="UP000005237">
    <property type="component" value="Unassembled WGS sequence"/>
</dbReference>
<proteinExistence type="predicted"/>
<dbReference type="GO" id="GO:0003735">
    <property type="term" value="F:structural constituent of ribosome"/>
    <property type="evidence" value="ECO:0007669"/>
    <property type="project" value="TreeGrafter"/>
</dbReference>
<dbReference type="InterPro" id="IPR012340">
    <property type="entry name" value="NA-bd_OB-fold"/>
</dbReference>
<dbReference type="PANTHER" id="PTHR10724:SF10">
    <property type="entry name" value="S1 RNA-BINDING DOMAIN-CONTAINING PROTEIN 1"/>
    <property type="match status" value="1"/>
</dbReference>
<accession>A0A8R1IY70</accession>
<evidence type="ECO:0000259" key="1">
    <source>
        <dbReference type="PROSITE" id="PS50126"/>
    </source>
</evidence>
<dbReference type="EnsemblMetazoa" id="CJA40612.1">
    <property type="protein sequence ID" value="CJA40612.1"/>
    <property type="gene ID" value="WBGene00216460"/>
</dbReference>
<dbReference type="InterPro" id="IPR050437">
    <property type="entry name" value="Ribos_protein_bS1-like"/>
</dbReference>
<protein>
    <submittedName>
        <fullName evidence="2">S1 motif domain-containing protein</fullName>
    </submittedName>
</protein>
<evidence type="ECO:0000313" key="3">
    <source>
        <dbReference type="Proteomes" id="UP000005237"/>
    </source>
</evidence>
<feature type="domain" description="S1 motif" evidence="1">
    <location>
        <begin position="26"/>
        <end position="90"/>
    </location>
</feature>
<dbReference type="Gene3D" id="2.40.50.140">
    <property type="entry name" value="Nucleic acid-binding proteins"/>
    <property type="match status" value="1"/>
</dbReference>
<evidence type="ECO:0000313" key="2">
    <source>
        <dbReference type="EnsemblMetazoa" id="CJA40612.1"/>
    </source>
</evidence>
<dbReference type="SMART" id="SM00316">
    <property type="entry name" value="S1"/>
    <property type="match status" value="1"/>
</dbReference>